<protein>
    <submittedName>
        <fullName evidence="4">TetR family transcriptional regulator</fullName>
    </submittedName>
</protein>
<dbReference type="InterPro" id="IPR050109">
    <property type="entry name" value="HTH-type_TetR-like_transc_reg"/>
</dbReference>
<dbReference type="PANTHER" id="PTHR30055:SF201">
    <property type="entry name" value="TRANSCRIPTIONAL REGULATORY PROTEIN"/>
    <property type="match status" value="1"/>
</dbReference>
<evidence type="ECO:0000256" key="1">
    <source>
        <dbReference type="ARBA" id="ARBA00023125"/>
    </source>
</evidence>
<organism evidence="4 5">
    <name type="scientific">Thermomonas brevis</name>
    <dbReference type="NCBI Taxonomy" id="215691"/>
    <lineage>
        <taxon>Bacteria</taxon>
        <taxon>Pseudomonadati</taxon>
        <taxon>Pseudomonadota</taxon>
        <taxon>Gammaproteobacteria</taxon>
        <taxon>Lysobacterales</taxon>
        <taxon>Lysobacteraceae</taxon>
        <taxon>Thermomonas</taxon>
    </lineage>
</organism>
<dbReference type="EMBL" id="CP060711">
    <property type="protein sequence ID" value="QNN46429.1"/>
    <property type="molecule type" value="Genomic_DNA"/>
</dbReference>
<dbReference type="SUPFAM" id="SSF46689">
    <property type="entry name" value="Homeodomain-like"/>
    <property type="match status" value="1"/>
</dbReference>
<dbReference type="KEGG" id="tbv:H9L17_14895"/>
<keyword evidence="5" id="KW-1185">Reference proteome</keyword>
<keyword evidence="1 2" id="KW-0238">DNA-binding</keyword>
<name>A0A7G9QSV4_9GAMM</name>
<feature type="domain" description="HTH tetR-type" evidence="3">
    <location>
        <begin position="21"/>
        <end position="81"/>
    </location>
</feature>
<gene>
    <name evidence="4" type="ORF">H9L17_14895</name>
</gene>
<dbReference type="Pfam" id="PF17923">
    <property type="entry name" value="TetR_C_18"/>
    <property type="match status" value="1"/>
</dbReference>
<sequence length="212" mass="22984">MKKRENPVVSPRKRPRQSRSEHLVAAILEAAVRVLEREGAARFTTARVAEAAGVSVGSLYQYFPNKQAILFRLQADEWAQTGGQLHEMLADAARPPPERLRRAVLAFFRSECEEAALRGALADAAPLYRDAPEAAAHRRAGQKQLAAFMAEALPGVDPRKRRQAADAVATVLTATGKTVSEQARSRASVDALAKAVGEMLCGYLERVAKGQA</sequence>
<dbReference type="GO" id="GO:0003700">
    <property type="term" value="F:DNA-binding transcription factor activity"/>
    <property type="evidence" value="ECO:0007669"/>
    <property type="project" value="TreeGrafter"/>
</dbReference>
<dbReference type="InterPro" id="IPR009057">
    <property type="entry name" value="Homeodomain-like_sf"/>
</dbReference>
<dbReference type="Gene3D" id="1.10.357.10">
    <property type="entry name" value="Tetracycline Repressor, domain 2"/>
    <property type="match status" value="1"/>
</dbReference>
<dbReference type="Pfam" id="PF00440">
    <property type="entry name" value="TetR_N"/>
    <property type="match status" value="1"/>
</dbReference>
<dbReference type="PRINTS" id="PR00455">
    <property type="entry name" value="HTHTETR"/>
</dbReference>
<feature type="DNA-binding region" description="H-T-H motif" evidence="2">
    <location>
        <begin position="44"/>
        <end position="63"/>
    </location>
</feature>
<evidence type="ECO:0000256" key="2">
    <source>
        <dbReference type="PROSITE-ProRule" id="PRU00335"/>
    </source>
</evidence>
<dbReference type="InterPro" id="IPR001647">
    <property type="entry name" value="HTH_TetR"/>
</dbReference>
<dbReference type="InterPro" id="IPR040804">
    <property type="entry name" value="TetR_C_18"/>
</dbReference>
<dbReference type="PROSITE" id="PS50977">
    <property type="entry name" value="HTH_TETR_2"/>
    <property type="match status" value="1"/>
</dbReference>
<dbReference type="AlphaFoldDB" id="A0A7G9QSV4"/>
<dbReference type="RefSeq" id="WP_187570195.1">
    <property type="nucleotide sequence ID" value="NZ_CP060711.1"/>
</dbReference>
<dbReference type="GO" id="GO:0000976">
    <property type="term" value="F:transcription cis-regulatory region binding"/>
    <property type="evidence" value="ECO:0007669"/>
    <property type="project" value="TreeGrafter"/>
</dbReference>
<proteinExistence type="predicted"/>
<dbReference type="PANTHER" id="PTHR30055">
    <property type="entry name" value="HTH-TYPE TRANSCRIPTIONAL REGULATOR RUTR"/>
    <property type="match status" value="1"/>
</dbReference>
<evidence type="ECO:0000259" key="3">
    <source>
        <dbReference type="PROSITE" id="PS50977"/>
    </source>
</evidence>
<evidence type="ECO:0000313" key="5">
    <source>
        <dbReference type="Proteomes" id="UP000515977"/>
    </source>
</evidence>
<evidence type="ECO:0000313" key="4">
    <source>
        <dbReference type="EMBL" id="QNN46429.1"/>
    </source>
</evidence>
<accession>A0A7G9QSV4</accession>
<reference evidence="4 5" key="1">
    <citation type="submission" date="2020-08" db="EMBL/GenBank/DDBJ databases">
        <title>Genome sequence of Thermomonas brevis KACC 16975T.</title>
        <authorList>
            <person name="Hyun D.-W."/>
            <person name="Bae J.-W."/>
        </authorList>
    </citation>
    <scope>NUCLEOTIDE SEQUENCE [LARGE SCALE GENOMIC DNA]</scope>
    <source>
        <strain evidence="4 5">KACC 16975</strain>
    </source>
</reference>
<dbReference type="Proteomes" id="UP000515977">
    <property type="component" value="Chromosome"/>
</dbReference>